<protein>
    <submittedName>
        <fullName evidence="1">Uncharacterized protein</fullName>
    </submittedName>
</protein>
<dbReference type="AlphaFoldDB" id="A0A1W1XTD1"/>
<dbReference type="Proteomes" id="UP000192468">
    <property type="component" value="Unassembled WGS sequence"/>
</dbReference>
<name>A0A1W1XTD1_9CLOT</name>
<dbReference type="EMBL" id="FWXH01000016">
    <property type="protein sequence ID" value="SMC27146.1"/>
    <property type="molecule type" value="Genomic_DNA"/>
</dbReference>
<evidence type="ECO:0000313" key="2">
    <source>
        <dbReference type="Proteomes" id="UP000192468"/>
    </source>
</evidence>
<gene>
    <name evidence="1" type="ORF">SAMN02745134_03067</name>
</gene>
<reference evidence="1 2" key="1">
    <citation type="submission" date="2017-04" db="EMBL/GenBank/DDBJ databases">
        <authorList>
            <person name="Afonso C.L."/>
            <person name="Miller P.J."/>
            <person name="Scott M.A."/>
            <person name="Spackman E."/>
            <person name="Goraichik I."/>
            <person name="Dimitrov K.M."/>
            <person name="Suarez D.L."/>
            <person name="Swayne D.E."/>
        </authorList>
    </citation>
    <scope>NUCLEOTIDE SEQUENCE [LARGE SCALE GENOMIC DNA]</scope>
    <source>
        <strain evidence="1 2">DSM 12555</strain>
    </source>
</reference>
<proteinExistence type="predicted"/>
<accession>A0A1W1XTD1</accession>
<organism evidence="1 2">
    <name type="scientific">Clostridium acidisoli DSM 12555</name>
    <dbReference type="NCBI Taxonomy" id="1121291"/>
    <lineage>
        <taxon>Bacteria</taxon>
        <taxon>Bacillati</taxon>
        <taxon>Bacillota</taxon>
        <taxon>Clostridia</taxon>
        <taxon>Eubacteriales</taxon>
        <taxon>Clostridiaceae</taxon>
        <taxon>Clostridium</taxon>
    </lineage>
</organism>
<keyword evidence="2" id="KW-1185">Reference proteome</keyword>
<sequence length="58" mass="6944">MKSNVIYVDFTHKKVSGSKDKFSLEQLKQHIKDKFYFITNRLNPSNKCKRIPSKRHFS</sequence>
<evidence type="ECO:0000313" key="1">
    <source>
        <dbReference type="EMBL" id="SMC27146.1"/>
    </source>
</evidence>
<dbReference type="RefSeq" id="WP_176212721.1">
    <property type="nucleotide sequence ID" value="NZ_FWXH01000016.1"/>
</dbReference>